<keyword evidence="4" id="KW-0479">Metal-binding</keyword>
<keyword evidence="3" id="KW-1003">Cell membrane</keyword>
<dbReference type="InterPro" id="IPR010734">
    <property type="entry name" value="Copine_C"/>
</dbReference>
<dbReference type="Pfam" id="PF00168">
    <property type="entry name" value="C2"/>
    <property type="match status" value="2"/>
</dbReference>
<evidence type="ECO:0000256" key="7">
    <source>
        <dbReference type="ARBA" id="ARBA00022837"/>
    </source>
</evidence>
<keyword evidence="9" id="KW-0449">Lipoprotein</keyword>
<dbReference type="STRING" id="77586.A0A0D9VGE9"/>
<evidence type="ECO:0000259" key="10">
    <source>
        <dbReference type="PROSITE" id="PS50004"/>
    </source>
</evidence>
<dbReference type="PANTHER" id="PTHR10857">
    <property type="entry name" value="COPINE"/>
    <property type="match status" value="1"/>
</dbReference>
<keyword evidence="7" id="KW-0106">Calcium</keyword>
<evidence type="ECO:0000256" key="4">
    <source>
        <dbReference type="ARBA" id="ARBA00022723"/>
    </source>
</evidence>
<dbReference type="Proteomes" id="UP000032180">
    <property type="component" value="Chromosome 2"/>
</dbReference>
<dbReference type="Gene3D" id="2.60.40.150">
    <property type="entry name" value="C2 domain"/>
    <property type="match status" value="1"/>
</dbReference>
<dbReference type="InterPro" id="IPR045052">
    <property type="entry name" value="Copine"/>
</dbReference>
<dbReference type="HOGENOM" id="CLU_020452_3_1_1"/>
<evidence type="ECO:0000256" key="6">
    <source>
        <dbReference type="ARBA" id="ARBA00022821"/>
    </source>
</evidence>
<dbReference type="GO" id="GO:0005544">
    <property type="term" value="F:calcium-dependent phospholipid binding"/>
    <property type="evidence" value="ECO:0007669"/>
    <property type="project" value="InterPro"/>
</dbReference>
<dbReference type="GO" id="GO:0046872">
    <property type="term" value="F:metal ion binding"/>
    <property type="evidence" value="ECO:0007669"/>
    <property type="project" value="UniProtKB-KW"/>
</dbReference>
<evidence type="ECO:0000256" key="1">
    <source>
        <dbReference type="ARBA" id="ARBA00004193"/>
    </source>
</evidence>
<evidence type="ECO:0000256" key="5">
    <source>
        <dbReference type="ARBA" id="ARBA00022737"/>
    </source>
</evidence>
<dbReference type="CDD" id="cd04048">
    <property type="entry name" value="C2A_Copine"/>
    <property type="match status" value="1"/>
</dbReference>
<evidence type="ECO:0000256" key="9">
    <source>
        <dbReference type="ARBA" id="ARBA00023288"/>
    </source>
</evidence>
<dbReference type="EnsemblPlants" id="LPERR02G14610.1">
    <property type="protein sequence ID" value="LPERR02G14610.1"/>
    <property type="gene ID" value="LPERR02G14610"/>
</dbReference>
<proteinExistence type="inferred from homology"/>
<name>A0A0D9VGE9_9ORYZ</name>
<dbReference type="AlphaFoldDB" id="A0A0D9VGE9"/>
<dbReference type="eggNOG" id="KOG1327">
    <property type="taxonomic scope" value="Eukaryota"/>
</dbReference>
<comment type="similarity">
    <text evidence="2">Belongs to the copine family.</text>
</comment>
<evidence type="ECO:0000256" key="3">
    <source>
        <dbReference type="ARBA" id="ARBA00022475"/>
    </source>
</evidence>
<keyword evidence="12" id="KW-1185">Reference proteome</keyword>
<evidence type="ECO:0000313" key="11">
    <source>
        <dbReference type="EnsemblPlants" id="LPERR02G14610.1"/>
    </source>
</evidence>
<dbReference type="InterPro" id="IPR035892">
    <property type="entry name" value="C2_domain_sf"/>
</dbReference>
<dbReference type="GO" id="GO:0071277">
    <property type="term" value="P:cellular response to calcium ion"/>
    <property type="evidence" value="ECO:0007669"/>
    <property type="project" value="TreeGrafter"/>
</dbReference>
<dbReference type="Gramene" id="LPERR02G14610.1">
    <property type="protein sequence ID" value="LPERR02G14610.1"/>
    <property type="gene ID" value="LPERR02G14610"/>
</dbReference>
<dbReference type="PROSITE" id="PS50004">
    <property type="entry name" value="C2"/>
    <property type="match status" value="1"/>
</dbReference>
<dbReference type="InterPro" id="IPR036465">
    <property type="entry name" value="vWFA_dom_sf"/>
</dbReference>
<dbReference type="Pfam" id="PF07002">
    <property type="entry name" value="Copine"/>
    <property type="match status" value="2"/>
</dbReference>
<accession>A0A0D9VGE9</accession>
<dbReference type="PANTHER" id="PTHR10857:SF106">
    <property type="entry name" value="C2 DOMAIN-CONTAINING PROTEIN"/>
    <property type="match status" value="1"/>
</dbReference>
<comment type="subcellular location">
    <subcellularLocation>
        <location evidence="1">Cell membrane</location>
        <topology evidence="1">Lipid-anchor</topology>
    </subcellularLocation>
</comment>
<dbReference type="SUPFAM" id="SSF49562">
    <property type="entry name" value="C2 domain (Calcium/lipid-binding domain, CaLB)"/>
    <property type="match status" value="1"/>
</dbReference>
<dbReference type="GO" id="GO:0006952">
    <property type="term" value="P:defense response"/>
    <property type="evidence" value="ECO:0007669"/>
    <property type="project" value="UniProtKB-KW"/>
</dbReference>
<keyword evidence="5" id="KW-0677">Repeat</keyword>
<dbReference type="FunFam" id="2.60.40.150:FF:000168">
    <property type="entry name" value="Protein BONZAI 1"/>
    <property type="match status" value="1"/>
</dbReference>
<evidence type="ECO:0000256" key="8">
    <source>
        <dbReference type="ARBA" id="ARBA00023136"/>
    </source>
</evidence>
<dbReference type="GO" id="GO:0005886">
    <property type="term" value="C:plasma membrane"/>
    <property type="evidence" value="ECO:0007669"/>
    <property type="project" value="UniProtKB-SubCell"/>
</dbReference>
<reference evidence="11" key="3">
    <citation type="submission" date="2015-04" db="UniProtKB">
        <authorList>
            <consortium name="EnsemblPlants"/>
        </authorList>
    </citation>
    <scope>IDENTIFICATION</scope>
</reference>
<sequence>MSNPMVILYSKSKEGALEELGRTEVILNSLNPSWNARINVHYQFEVLQPLVFQVYDIDPQFHDVSEKMLKLEEQQFLGEAVCLLSEVITKPNRLLTLKLGVSEHKLANPSKFGELIVQAEESAGSKAIMEMVFRCSDLEIKDLLSKSENPLIIECFNFSSNGKHDLVGKIVKSVAELEKMHHSQNGENLFVPASTNDSHSKEVLKTQVYVEKYLENNRNTFLDYISSGCQLNFMVAVDFTASNGNPRLPDSLHYIDPTGRPNAYQRAMLEVGDVLQYYDPAKRFPSWGFGARPIDGPVSHCFNLNGSTYQPEVEGIQGIMSAYISALRNVSLAGPTLFDPDGVVTDFQETIDAIIKASDFPLSILVVGVGGADFKEMEFLDPNKGERLESSTGRVASRDMIQFAPMKDVHGSGISTVQSLLAEIPGQFMTYMRTREIQSVS</sequence>
<protein>
    <recommendedName>
        <fullName evidence="10">C2 domain-containing protein</fullName>
    </recommendedName>
</protein>
<evidence type="ECO:0000313" key="12">
    <source>
        <dbReference type="Proteomes" id="UP000032180"/>
    </source>
</evidence>
<dbReference type="InterPro" id="IPR000008">
    <property type="entry name" value="C2_dom"/>
</dbReference>
<reference evidence="11 12" key="1">
    <citation type="submission" date="2012-08" db="EMBL/GenBank/DDBJ databases">
        <title>Oryza genome evolution.</title>
        <authorList>
            <person name="Wing R.A."/>
        </authorList>
    </citation>
    <scope>NUCLEOTIDE SEQUENCE</scope>
</reference>
<organism evidence="11 12">
    <name type="scientific">Leersia perrieri</name>
    <dbReference type="NCBI Taxonomy" id="77586"/>
    <lineage>
        <taxon>Eukaryota</taxon>
        <taxon>Viridiplantae</taxon>
        <taxon>Streptophyta</taxon>
        <taxon>Embryophyta</taxon>
        <taxon>Tracheophyta</taxon>
        <taxon>Spermatophyta</taxon>
        <taxon>Magnoliopsida</taxon>
        <taxon>Liliopsida</taxon>
        <taxon>Poales</taxon>
        <taxon>Poaceae</taxon>
        <taxon>BOP clade</taxon>
        <taxon>Oryzoideae</taxon>
        <taxon>Oryzeae</taxon>
        <taxon>Oryzinae</taxon>
        <taxon>Leersia</taxon>
    </lineage>
</organism>
<evidence type="ECO:0000256" key="2">
    <source>
        <dbReference type="ARBA" id="ARBA00009048"/>
    </source>
</evidence>
<keyword evidence="6" id="KW-0611">Plant defense</keyword>
<keyword evidence="8" id="KW-0472">Membrane</keyword>
<reference evidence="12" key="2">
    <citation type="submission" date="2013-12" db="EMBL/GenBank/DDBJ databases">
        <authorList>
            <person name="Yu Y."/>
            <person name="Lee S."/>
            <person name="de Baynast K."/>
            <person name="Wissotski M."/>
            <person name="Liu L."/>
            <person name="Talag J."/>
            <person name="Goicoechea J."/>
            <person name="Angelova A."/>
            <person name="Jetty R."/>
            <person name="Kudrna D."/>
            <person name="Golser W."/>
            <person name="Rivera L."/>
            <person name="Zhang J."/>
            <person name="Wing R."/>
        </authorList>
    </citation>
    <scope>NUCLEOTIDE SEQUENCE</scope>
</reference>
<dbReference type="SUPFAM" id="SSF53300">
    <property type="entry name" value="vWA-like"/>
    <property type="match status" value="1"/>
</dbReference>
<feature type="domain" description="C2" evidence="10">
    <location>
        <begin position="1"/>
        <end position="97"/>
    </location>
</feature>